<dbReference type="AlphaFoldDB" id="C8PED1"/>
<name>C8PED1_9BACT</name>
<reference evidence="1 2" key="1">
    <citation type="submission" date="2009-07" db="EMBL/GenBank/DDBJ databases">
        <authorList>
            <person name="Madupu R."/>
            <person name="Sebastian Y."/>
            <person name="Durkin A.S."/>
            <person name="Torralba M."/>
            <person name="Methe B."/>
            <person name="Sutton G.G."/>
            <person name="Strausberg R.L."/>
            <person name="Nelson K.E."/>
        </authorList>
    </citation>
    <scope>NUCLEOTIDE SEQUENCE [LARGE SCALE GENOMIC DNA]</scope>
    <source>
        <strain evidence="1 2">RM3268</strain>
    </source>
</reference>
<accession>C8PED1</accession>
<keyword evidence="2" id="KW-1185">Reference proteome</keyword>
<dbReference type="EMBL" id="ACYG01000007">
    <property type="protein sequence ID" value="EEV18817.1"/>
    <property type="molecule type" value="Genomic_DNA"/>
</dbReference>
<sequence>MRQNQSKSEAKFFFAGGSYCCELFASGFEILKFTKRRRF</sequence>
<organism evidence="1 2">
    <name type="scientific">Campylobacter gracilis RM3268</name>
    <dbReference type="NCBI Taxonomy" id="553220"/>
    <lineage>
        <taxon>Bacteria</taxon>
        <taxon>Pseudomonadati</taxon>
        <taxon>Campylobacterota</taxon>
        <taxon>Epsilonproteobacteria</taxon>
        <taxon>Campylobacterales</taxon>
        <taxon>Campylobacteraceae</taxon>
        <taxon>Campylobacter</taxon>
    </lineage>
</organism>
<proteinExistence type="predicted"/>
<comment type="caution">
    <text evidence="1">The sequence shown here is derived from an EMBL/GenBank/DDBJ whole genome shotgun (WGS) entry which is preliminary data.</text>
</comment>
<dbReference type="Proteomes" id="UP000005709">
    <property type="component" value="Unassembled WGS sequence"/>
</dbReference>
<evidence type="ECO:0000313" key="1">
    <source>
        <dbReference type="EMBL" id="EEV18817.1"/>
    </source>
</evidence>
<protein>
    <submittedName>
        <fullName evidence="1">Uncharacterized protein</fullName>
    </submittedName>
</protein>
<evidence type="ECO:0000313" key="2">
    <source>
        <dbReference type="Proteomes" id="UP000005709"/>
    </source>
</evidence>
<gene>
    <name evidence="1" type="ORF">CAMGR0001_1832</name>
</gene>